<dbReference type="SUPFAM" id="SSF53623">
    <property type="entry name" value="MurD-like peptide ligases, catalytic domain"/>
    <property type="match status" value="1"/>
</dbReference>
<dbReference type="Gene3D" id="3.40.50.720">
    <property type="entry name" value="NAD(P)-binding Rossmann-like Domain"/>
    <property type="match status" value="1"/>
</dbReference>
<dbReference type="PANTHER" id="PTHR43445">
    <property type="entry name" value="UDP-N-ACETYLMURAMATE--L-ALANINE LIGASE-RELATED"/>
    <property type="match status" value="1"/>
</dbReference>
<dbReference type="Proteomes" id="UP000824072">
    <property type="component" value="Unassembled WGS sequence"/>
</dbReference>
<dbReference type="EMBL" id="DVMU01000108">
    <property type="protein sequence ID" value="HIU33868.1"/>
    <property type="molecule type" value="Genomic_DNA"/>
</dbReference>
<name>A0A9D1LAY1_9FIRM</name>
<comment type="catalytic activity">
    <reaction evidence="13">
        <text>UDP-N-acetyl-alpha-D-muramate + L-alanine + ATP = UDP-N-acetyl-alpha-D-muramoyl-L-alanine + ADP + phosphate + H(+)</text>
        <dbReference type="Rhea" id="RHEA:23372"/>
        <dbReference type="ChEBI" id="CHEBI:15378"/>
        <dbReference type="ChEBI" id="CHEBI:30616"/>
        <dbReference type="ChEBI" id="CHEBI:43474"/>
        <dbReference type="ChEBI" id="CHEBI:57972"/>
        <dbReference type="ChEBI" id="CHEBI:70757"/>
        <dbReference type="ChEBI" id="CHEBI:83898"/>
        <dbReference type="ChEBI" id="CHEBI:456216"/>
        <dbReference type="EC" id="6.3.2.8"/>
    </reaction>
</comment>
<dbReference type="InterPro" id="IPR005758">
    <property type="entry name" value="UDP-N-AcMur_Ala_ligase_MurC"/>
</dbReference>
<evidence type="ECO:0000256" key="13">
    <source>
        <dbReference type="ARBA" id="ARBA00047833"/>
    </source>
</evidence>
<dbReference type="Gene3D" id="3.40.1190.10">
    <property type="entry name" value="Mur-like, catalytic domain"/>
    <property type="match status" value="1"/>
</dbReference>
<evidence type="ECO:0000256" key="8">
    <source>
        <dbReference type="ARBA" id="ARBA00022840"/>
    </source>
</evidence>
<dbReference type="InterPro" id="IPR004101">
    <property type="entry name" value="Mur_ligase_C"/>
</dbReference>
<evidence type="ECO:0000256" key="10">
    <source>
        <dbReference type="ARBA" id="ARBA00022984"/>
    </source>
</evidence>
<evidence type="ECO:0000256" key="5">
    <source>
        <dbReference type="ARBA" id="ARBA00022598"/>
    </source>
</evidence>
<dbReference type="GO" id="GO:0009252">
    <property type="term" value="P:peptidoglycan biosynthetic process"/>
    <property type="evidence" value="ECO:0007669"/>
    <property type="project" value="UniProtKB-UniRule"/>
</dbReference>
<dbReference type="GO" id="GO:0005524">
    <property type="term" value="F:ATP binding"/>
    <property type="evidence" value="ECO:0007669"/>
    <property type="project" value="UniProtKB-KW"/>
</dbReference>
<keyword evidence="12" id="KW-0961">Cell wall biogenesis/degradation</keyword>
<evidence type="ECO:0000259" key="17">
    <source>
        <dbReference type="Pfam" id="PF08245"/>
    </source>
</evidence>
<dbReference type="InterPro" id="IPR036565">
    <property type="entry name" value="Mur-like_cat_sf"/>
</dbReference>
<comment type="caution">
    <text evidence="18">The sequence shown here is derived from an EMBL/GenBank/DDBJ whole genome shotgun (WGS) entry which is preliminary data.</text>
</comment>
<dbReference type="AlphaFoldDB" id="A0A9D1LAY1"/>
<evidence type="ECO:0000256" key="12">
    <source>
        <dbReference type="ARBA" id="ARBA00023316"/>
    </source>
</evidence>
<dbReference type="SUPFAM" id="SSF53244">
    <property type="entry name" value="MurD-like peptide ligases, peptide-binding domain"/>
    <property type="match status" value="1"/>
</dbReference>
<dbReference type="SUPFAM" id="SSF51984">
    <property type="entry name" value="MurCD N-terminal domain"/>
    <property type="match status" value="1"/>
</dbReference>
<dbReference type="Gene3D" id="3.90.190.20">
    <property type="entry name" value="Mur ligase, C-terminal domain"/>
    <property type="match status" value="1"/>
</dbReference>
<evidence type="ECO:0000256" key="2">
    <source>
        <dbReference type="ARBA" id="ARBA00004752"/>
    </source>
</evidence>
<feature type="non-terminal residue" evidence="18">
    <location>
        <position position="1"/>
    </location>
</feature>
<gene>
    <name evidence="18" type="primary">murC</name>
    <name evidence="18" type="ORF">IAB02_04840</name>
</gene>
<keyword evidence="6" id="KW-0132">Cell division</keyword>
<dbReference type="InterPro" id="IPR036615">
    <property type="entry name" value="Mur_ligase_C_dom_sf"/>
</dbReference>
<sequence length="449" mass="49422">SISGLASLLQSEGYLVSGSDRTRSHKTDHLEEQGVKILIGHAPENVHGANLLIYSAAISPDNPERREARRLGIPEMERCDLIGQLMRGYPFAVGVSGTHGKTTTTSMLAQVFVACGADPTVHIGGELDYIGGSTRRGSGGDFLLEACEFHRSFLHFFPTVAVILNIDEDHLDCYRDLDDIESAFLEYALLLPADGHVVGWGDDPRVLRVMRNSSRNFLSYGLGPDNRLRAENVTYDEHGRARFRAFLDGTLLGEFFLGVAGEANMLDALAVIAVAQLRGLEMSKVAQALREFRGAHRRNELTSVTDGVRVFTDYGHNPAEIKNALWIASKQPHDRLIAVWQPHTYSRTKALFEGFLSTFDLADIVLVTDICAAREQDPGDISSQMLIGPLREHGVNAILTPTFDDAETWLRAHWRAGDVVITHGCGDIDLLNEQIALHGDTPKFPSLPM</sequence>
<keyword evidence="10" id="KW-0573">Peptidoglycan synthesis</keyword>
<dbReference type="GO" id="GO:0071555">
    <property type="term" value="P:cell wall organization"/>
    <property type="evidence" value="ECO:0007669"/>
    <property type="project" value="UniProtKB-KW"/>
</dbReference>
<dbReference type="InterPro" id="IPR050061">
    <property type="entry name" value="MurCDEF_pg_biosynth"/>
</dbReference>
<dbReference type="GO" id="GO:0051301">
    <property type="term" value="P:cell division"/>
    <property type="evidence" value="ECO:0007669"/>
    <property type="project" value="UniProtKB-KW"/>
</dbReference>
<keyword evidence="9" id="KW-0133">Cell shape</keyword>
<dbReference type="PANTHER" id="PTHR43445:SF3">
    <property type="entry name" value="UDP-N-ACETYLMURAMATE--L-ALANINE LIGASE"/>
    <property type="match status" value="1"/>
</dbReference>
<dbReference type="EC" id="6.3.2.8" evidence="3 14"/>
<evidence type="ECO:0000256" key="14">
    <source>
        <dbReference type="NCBIfam" id="TIGR01082"/>
    </source>
</evidence>
<evidence type="ECO:0000256" key="1">
    <source>
        <dbReference type="ARBA" id="ARBA00004496"/>
    </source>
</evidence>
<dbReference type="Pfam" id="PF01225">
    <property type="entry name" value="Mur_ligase"/>
    <property type="match status" value="1"/>
</dbReference>
<dbReference type="NCBIfam" id="TIGR01082">
    <property type="entry name" value="murC"/>
    <property type="match status" value="1"/>
</dbReference>
<keyword evidence="5 18" id="KW-0436">Ligase</keyword>
<evidence type="ECO:0000256" key="7">
    <source>
        <dbReference type="ARBA" id="ARBA00022741"/>
    </source>
</evidence>
<reference evidence="18" key="1">
    <citation type="submission" date="2020-10" db="EMBL/GenBank/DDBJ databases">
        <authorList>
            <person name="Gilroy R."/>
        </authorList>
    </citation>
    <scope>NUCLEOTIDE SEQUENCE</scope>
    <source>
        <strain evidence="18">ChiHcec3-11533</strain>
    </source>
</reference>
<evidence type="ECO:0000256" key="6">
    <source>
        <dbReference type="ARBA" id="ARBA00022618"/>
    </source>
</evidence>
<evidence type="ECO:0000313" key="18">
    <source>
        <dbReference type="EMBL" id="HIU33868.1"/>
    </source>
</evidence>
<dbReference type="GO" id="GO:0005737">
    <property type="term" value="C:cytoplasm"/>
    <property type="evidence" value="ECO:0007669"/>
    <property type="project" value="UniProtKB-SubCell"/>
</dbReference>
<keyword evidence="8" id="KW-0067">ATP-binding</keyword>
<keyword evidence="7" id="KW-0547">Nucleotide-binding</keyword>
<feature type="domain" description="Mur ligase C-terminal" evidence="16">
    <location>
        <begin position="297"/>
        <end position="426"/>
    </location>
</feature>
<accession>A0A9D1LAY1</accession>
<dbReference type="InterPro" id="IPR013221">
    <property type="entry name" value="Mur_ligase_cen"/>
</dbReference>
<evidence type="ECO:0000256" key="9">
    <source>
        <dbReference type="ARBA" id="ARBA00022960"/>
    </source>
</evidence>
<feature type="domain" description="Mur ligase N-terminal catalytic" evidence="15">
    <location>
        <begin position="2"/>
        <end position="89"/>
    </location>
</feature>
<evidence type="ECO:0000256" key="4">
    <source>
        <dbReference type="ARBA" id="ARBA00022490"/>
    </source>
</evidence>
<evidence type="ECO:0000256" key="11">
    <source>
        <dbReference type="ARBA" id="ARBA00023306"/>
    </source>
</evidence>
<evidence type="ECO:0000256" key="3">
    <source>
        <dbReference type="ARBA" id="ARBA00012211"/>
    </source>
</evidence>
<dbReference type="Pfam" id="PF02875">
    <property type="entry name" value="Mur_ligase_C"/>
    <property type="match status" value="1"/>
</dbReference>
<proteinExistence type="predicted"/>
<reference evidence="18" key="2">
    <citation type="journal article" date="2021" name="PeerJ">
        <title>Extensive microbial diversity within the chicken gut microbiome revealed by metagenomics and culture.</title>
        <authorList>
            <person name="Gilroy R."/>
            <person name="Ravi A."/>
            <person name="Getino M."/>
            <person name="Pursley I."/>
            <person name="Horton D.L."/>
            <person name="Alikhan N.F."/>
            <person name="Baker D."/>
            <person name="Gharbi K."/>
            <person name="Hall N."/>
            <person name="Watson M."/>
            <person name="Adriaenssens E.M."/>
            <person name="Foster-Nyarko E."/>
            <person name="Jarju S."/>
            <person name="Secka A."/>
            <person name="Antonio M."/>
            <person name="Oren A."/>
            <person name="Chaudhuri R.R."/>
            <person name="La Ragione R."/>
            <person name="Hildebrand F."/>
            <person name="Pallen M.J."/>
        </authorList>
    </citation>
    <scope>NUCLEOTIDE SEQUENCE</scope>
    <source>
        <strain evidence="18">ChiHcec3-11533</strain>
    </source>
</reference>
<organism evidence="18 19">
    <name type="scientific">Candidatus Pullichristensenella excrementigallinarum</name>
    <dbReference type="NCBI Taxonomy" id="2840907"/>
    <lineage>
        <taxon>Bacteria</taxon>
        <taxon>Bacillati</taxon>
        <taxon>Bacillota</taxon>
        <taxon>Clostridia</taxon>
        <taxon>Candidatus Pullichristensenella</taxon>
    </lineage>
</organism>
<evidence type="ECO:0000259" key="16">
    <source>
        <dbReference type="Pfam" id="PF02875"/>
    </source>
</evidence>
<protein>
    <recommendedName>
        <fullName evidence="3 14">UDP-N-acetylmuramate--L-alanine ligase</fullName>
        <ecNumber evidence="3 14">6.3.2.8</ecNumber>
    </recommendedName>
</protein>
<feature type="domain" description="Mur ligase central" evidence="17">
    <location>
        <begin position="95"/>
        <end position="275"/>
    </location>
</feature>
<dbReference type="GO" id="GO:0008360">
    <property type="term" value="P:regulation of cell shape"/>
    <property type="evidence" value="ECO:0007669"/>
    <property type="project" value="UniProtKB-KW"/>
</dbReference>
<comment type="pathway">
    <text evidence="2">Cell wall biogenesis; peptidoglycan biosynthesis.</text>
</comment>
<evidence type="ECO:0000313" key="19">
    <source>
        <dbReference type="Proteomes" id="UP000824072"/>
    </source>
</evidence>
<comment type="subcellular location">
    <subcellularLocation>
        <location evidence="1">Cytoplasm</location>
    </subcellularLocation>
</comment>
<dbReference type="GO" id="GO:0008763">
    <property type="term" value="F:UDP-N-acetylmuramate-L-alanine ligase activity"/>
    <property type="evidence" value="ECO:0007669"/>
    <property type="project" value="UniProtKB-UniRule"/>
</dbReference>
<keyword evidence="4" id="KW-0963">Cytoplasm</keyword>
<keyword evidence="11" id="KW-0131">Cell cycle</keyword>
<dbReference type="Pfam" id="PF08245">
    <property type="entry name" value="Mur_ligase_M"/>
    <property type="match status" value="1"/>
</dbReference>
<dbReference type="InterPro" id="IPR000713">
    <property type="entry name" value="Mur_ligase_N"/>
</dbReference>
<evidence type="ECO:0000259" key="15">
    <source>
        <dbReference type="Pfam" id="PF01225"/>
    </source>
</evidence>